<comment type="subcellular location">
    <subcellularLocation>
        <location evidence="5">Cytoplasm</location>
    </subcellularLocation>
</comment>
<name>A0ABS4X0X9_9MICO</name>
<keyword evidence="4 5" id="KW-0143">Chaperone</keyword>
<evidence type="ECO:0000256" key="6">
    <source>
        <dbReference type="SAM" id="MobiDB-lite"/>
    </source>
</evidence>
<organism evidence="9 10">
    <name type="scientific">Brachybacterium sacelli</name>
    <dbReference type="NCBI Taxonomy" id="173364"/>
    <lineage>
        <taxon>Bacteria</taxon>
        <taxon>Bacillati</taxon>
        <taxon>Actinomycetota</taxon>
        <taxon>Actinomycetes</taxon>
        <taxon>Micrococcales</taxon>
        <taxon>Dermabacteraceae</taxon>
        <taxon>Brachybacterium</taxon>
    </lineage>
</organism>
<keyword evidence="1 5" id="KW-0963">Cytoplasm</keyword>
<dbReference type="InterPro" id="IPR002676">
    <property type="entry name" value="RimM_N"/>
</dbReference>
<reference evidence="9 10" key="1">
    <citation type="submission" date="2021-03" db="EMBL/GenBank/DDBJ databases">
        <title>Sequencing the genomes of 1000 actinobacteria strains.</title>
        <authorList>
            <person name="Klenk H.-P."/>
        </authorList>
    </citation>
    <scope>NUCLEOTIDE SEQUENCE [LARGE SCALE GENOMIC DNA]</scope>
    <source>
        <strain evidence="9 10">DSM 14566</strain>
    </source>
</reference>
<evidence type="ECO:0000313" key="9">
    <source>
        <dbReference type="EMBL" id="MBP2382116.1"/>
    </source>
</evidence>
<dbReference type="InterPro" id="IPR056792">
    <property type="entry name" value="PRC_RimM"/>
</dbReference>
<evidence type="ECO:0000256" key="4">
    <source>
        <dbReference type="ARBA" id="ARBA00023186"/>
    </source>
</evidence>
<dbReference type="Gene3D" id="2.40.30.60">
    <property type="entry name" value="RimM"/>
    <property type="match status" value="1"/>
</dbReference>
<protein>
    <recommendedName>
        <fullName evidence="5">Ribosome maturation factor RimM</fullName>
    </recommendedName>
</protein>
<dbReference type="HAMAP" id="MF_00014">
    <property type="entry name" value="Ribosome_mat_RimM"/>
    <property type="match status" value="1"/>
</dbReference>
<evidence type="ECO:0000259" key="7">
    <source>
        <dbReference type="Pfam" id="PF01782"/>
    </source>
</evidence>
<comment type="similarity">
    <text evidence="5">Belongs to the RimM family.</text>
</comment>
<dbReference type="Pfam" id="PF24986">
    <property type="entry name" value="PRC_RimM"/>
    <property type="match status" value="1"/>
</dbReference>
<dbReference type="InterPro" id="IPR009000">
    <property type="entry name" value="Transl_B-barrel_sf"/>
</dbReference>
<keyword evidence="10" id="KW-1185">Reference proteome</keyword>
<dbReference type="RefSeq" id="WP_209901756.1">
    <property type="nucleotide sequence ID" value="NZ_BAAAJW010000003.1"/>
</dbReference>
<keyword evidence="2 5" id="KW-0690">Ribosome biogenesis</keyword>
<dbReference type="Proteomes" id="UP001519290">
    <property type="component" value="Unassembled WGS sequence"/>
</dbReference>
<feature type="domain" description="RimM N-terminal" evidence="7">
    <location>
        <begin position="8"/>
        <end position="86"/>
    </location>
</feature>
<dbReference type="InterPro" id="IPR011961">
    <property type="entry name" value="RimM"/>
</dbReference>
<dbReference type="EMBL" id="JAGIOD010000001">
    <property type="protein sequence ID" value="MBP2382116.1"/>
    <property type="molecule type" value="Genomic_DNA"/>
</dbReference>
<keyword evidence="3 5" id="KW-0698">rRNA processing</keyword>
<dbReference type="SUPFAM" id="SSF50447">
    <property type="entry name" value="Translation proteins"/>
    <property type="match status" value="1"/>
</dbReference>
<comment type="domain">
    <text evidence="5">The PRC barrel domain binds ribosomal protein uS19.</text>
</comment>
<dbReference type="SUPFAM" id="SSF50346">
    <property type="entry name" value="PRC-barrel domain"/>
    <property type="match status" value="1"/>
</dbReference>
<sequence length="195" mass="21444">MNTLDVTIATIGRAHGLRGEVALTLRTDQPEERLRPGTTFEVPADGGARTLTVTRTRLQQDRWYVAFDEVTDRTDAESLRGKDLALAVDSAEEADEDPDAWYPSQLKGLTVRHVDGHELGTVLGVDHYPAQDLLVVRTRDRRRVQLPLVQQLVPEVDLAEGIVVADPPGGLFEALPEDEQGPEPETSAPPARPQE</sequence>
<feature type="domain" description="Ribosome maturation factor RimM PRC barrel" evidence="8">
    <location>
        <begin position="104"/>
        <end position="171"/>
    </location>
</feature>
<dbReference type="NCBIfam" id="TIGR02273">
    <property type="entry name" value="16S_RimM"/>
    <property type="match status" value="1"/>
</dbReference>
<evidence type="ECO:0000256" key="2">
    <source>
        <dbReference type="ARBA" id="ARBA00022517"/>
    </source>
</evidence>
<gene>
    <name evidence="5" type="primary">rimM</name>
    <name evidence="9" type="ORF">JOF43_002073</name>
</gene>
<evidence type="ECO:0000256" key="1">
    <source>
        <dbReference type="ARBA" id="ARBA00022490"/>
    </source>
</evidence>
<evidence type="ECO:0000259" key="8">
    <source>
        <dbReference type="Pfam" id="PF24986"/>
    </source>
</evidence>
<proteinExistence type="inferred from homology"/>
<dbReference type="InterPro" id="IPR011033">
    <property type="entry name" value="PRC_barrel-like_sf"/>
</dbReference>
<dbReference type="Gene3D" id="2.30.30.240">
    <property type="entry name" value="PRC-barrel domain"/>
    <property type="match status" value="1"/>
</dbReference>
<accession>A0ABS4X0X9</accession>
<dbReference type="PANTHER" id="PTHR33692:SF1">
    <property type="entry name" value="RIBOSOME MATURATION FACTOR RIMM"/>
    <property type="match status" value="1"/>
</dbReference>
<comment type="function">
    <text evidence="5">An accessory protein needed during the final step in the assembly of 30S ribosomal subunit, possibly for assembly of the head region. Essential for efficient processing of 16S rRNA. May be needed both before and after RbfA during the maturation of 16S rRNA. It has affinity for free ribosomal 30S subunits but not for 70S ribosomes.</text>
</comment>
<evidence type="ECO:0000256" key="5">
    <source>
        <dbReference type="HAMAP-Rule" id="MF_00014"/>
    </source>
</evidence>
<feature type="region of interest" description="Disordered" evidence="6">
    <location>
        <begin position="169"/>
        <end position="195"/>
    </location>
</feature>
<dbReference type="PANTHER" id="PTHR33692">
    <property type="entry name" value="RIBOSOME MATURATION FACTOR RIMM"/>
    <property type="match status" value="1"/>
</dbReference>
<evidence type="ECO:0000256" key="3">
    <source>
        <dbReference type="ARBA" id="ARBA00022552"/>
    </source>
</evidence>
<dbReference type="Pfam" id="PF01782">
    <property type="entry name" value="RimM"/>
    <property type="match status" value="1"/>
</dbReference>
<dbReference type="InterPro" id="IPR036976">
    <property type="entry name" value="RimM_N_sf"/>
</dbReference>
<comment type="subunit">
    <text evidence="5">Binds ribosomal protein uS19.</text>
</comment>
<evidence type="ECO:0000313" key="10">
    <source>
        <dbReference type="Proteomes" id="UP001519290"/>
    </source>
</evidence>
<comment type="caution">
    <text evidence="9">The sequence shown here is derived from an EMBL/GenBank/DDBJ whole genome shotgun (WGS) entry which is preliminary data.</text>
</comment>